<comment type="caution">
    <text evidence="3">The sequence shown here is derived from an EMBL/GenBank/DDBJ whole genome shotgun (WGS) entry which is preliminary data.</text>
</comment>
<proteinExistence type="predicted"/>
<gene>
    <name evidence="3" type="ORF">PR048_008317</name>
</gene>
<feature type="transmembrane region" description="Helical" evidence="2">
    <location>
        <begin position="231"/>
        <end position="253"/>
    </location>
</feature>
<evidence type="ECO:0000256" key="1">
    <source>
        <dbReference type="SAM" id="MobiDB-lite"/>
    </source>
</evidence>
<feature type="region of interest" description="Disordered" evidence="1">
    <location>
        <begin position="305"/>
        <end position="345"/>
    </location>
</feature>
<protein>
    <submittedName>
        <fullName evidence="3">Uncharacterized protein</fullName>
    </submittedName>
</protein>
<evidence type="ECO:0000313" key="4">
    <source>
        <dbReference type="Proteomes" id="UP001159363"/>
    </source>
</evidence>
<reference evidence="3 4" key="1">
    <citation type="submission" date="2023-02" db="EMBL/GenBank/DDBJ databases">
        <title>LHISI_Scaffold_Assembly.</title>
        <authorList>
            <person name="Stuart O.P."/>
            <person name="Cleave R."/>
            <person name="Magrath M.J.L."/>
            <person name="Mikheyev A.S."/>
        </authorList>
    </citation>
    <scope>NUCLEOTIDE SEQUENCE [LARGE SCALE GENOMIC DNA]</scope>
    <source>
        <strain evidence="3">Daus_M_001</strain>
        <tissue evidence="3">Leg muscle</tissue>
    </source>
</reference>
<evidence type="ECO:0000256" key="2">
    <source>
        <dbReference type="SAM" id="Phobius"/>
    </source>
</evidence>
<keyword evidence="4" id="KW-1185">Reference proteome</keyword>
<dbReference type="EMBL" id="JARBHB010000003">
    <property type="protein sequence ID" value="KAJ8888823.1"/>
    <property type="molecule type" value="Genomic_DNA"/>
</dbReference>
<evidence type="ECO:0000313" key="3">
    <source>
        <dbReference type="EMBL" id="KAJ8888823.1"/>
    </source>
</evidence>
<feature type="compositionally biased region" description="Basic and acidic residues" evidence="1">
    <location>
        <begin position="310"/>
        <end position="321"/>
    </location>
</feature>
<keyword evidence="2" id="KW-0812">Transmembrane</keyword>
<keyword evidence="2" id="KW-1133">Transmembrane helix</keyword>
<organism evidence="3 4">
    <name type="scientific">Dryococelus australis</name>
    <dbReference type="NCBI Taxonomy" id="614101"/>
    <lineage>
        <taxon>Eukaryota</taxon>
        <taxon>Metazoa</taxon>
        <taxon>Ecdysozoa</taxon>
        <taxon>Arthropoda</taxon>
        <taxon>Hexapoda</taxon>
        <taxon>Insecta</taxon>
        <taxon>Pterygota</taxon>
        <taxon>Neoptera</taxon>
        <taxon>Polyneoptera</taxon>
        <taxon>Phasmatodea</taxon>
        <taxon>Verophasmatodea</taxon>
        <taxon>Anareolatae</taxon>
        <taxon>Phasmatidae</taxon>
        <taxon>Eurycanthinae</taxon>
        <taxon>Dryococelus</taxon>
    </lineage>
</organism>
<keyword evidence="2" id="KW-0472">Membrane</keyword>
<dbReference type="Proteomes" id="UP001159363">
    <property type="component" value="Chromosome 3"/>
</dbReference>
<accession>A0ABQ9HWS6</accession>
<sequence>MSRNMAHGHRVRDSASEYTTSCSSRSFALSPTNSDDQRAFSLTHIGQVIRIKLPYCRSAEERARPGGPPLLRCRRCRNASVAVRHRRQPTTRFGSRDATAGKNERRLRPFGLPGGDGLADPLMSVVNTVQHAVRREHCTSVKNLALSGYGALDARGSFALITSALLGVKRGKKPRDKVEEYTTYMQVDLKQTFEKSSFYSEQLLHAGSLSGDMLPSRTLVLRFSHYPSAAGFVYCCAIWSTVTSMQFNLFTLIKKFKTMRDLGYAGHFNEGRKRDAWEDIVKQVGRSVKDVKKSSEPMGVIEVSMKHRRNEGTGETGDHLENPLPSGITRHDSHMQRSGSDPAGD</sequence>
<name>A0ABQ9HWS6_9NEOP</name>
<feature type="region of interest" description="Disordered" evidence="1">
    <location>
        <begin position="91"/>
        <end position="113"/>
    </location>
</feature>